<dbReference type="Gene3D" id="1.10.3730.20">
    <property type="match status" value="1"/>
</dbReference>
<proteinExistence type="predicted"/>
<feature type="transmembrane region" description="Helical" evidence="1">
    <location>
        <begin position="35"/>
        <end position="56"/>
    </location>
</feature>
<name>A0A1H3K2V7_EUBBA</name>
<evidence type="ECO:0008006" key="4">
    <source>
        <dbReference type="Google" id="ProtNLM"/>
    </source>
</evidence>
<dbReference type="OrthoDB" id="3192564at2"/>
<dbReference type="AlphaFoldDB" id="A0A1H3K2V7"/>
<dbReference type="STRING" id="1528.SAMN04488579_1389"/>
<sequence length="115" mass="12632">MNSIKAKDFLFLHGLLFIYSLSAVCSKMAAGFDFLSAGFILYYGLVLVILVVYALLWQQVLRRMPLTVAFANKAVVIIWGIVWGMVLFGETLRPGMVVGAIVIIAGIYLVVTDDA</sequence>
<evidence type="ECO:0000313" key="2">
    <source>
        <dbReference type="EMBL" id="SDY46550.1"/>
    </source>
</evidence>
<evidence type="ECO:0000313" key="3">
    <source>
        <dbReference type="Proteomes" id="UP000199652"/>
    </source>
</evidence>
<dbReference type="InterPro" id="IPR037185">
    <property type="entry name" value="EmrE-like"/>
</dbReference>
<organism evidence="2 3">
    <name type="scientific">Eubacterium barkeri</name>
    <name type="common">Clostridium barkeri</name>
    <dbReference type="NCBI Taxonomy" id="1528"/>
    <lineage>
        <taxon>Bacteria</taxon>
        <taxon>Bacillati</taxon>
        <taxon>Bacillota</taxon>
        <taxon>Clostridia</taxon>
        <taxon>Eubacteriales</taxon>
        <taxon>Eubacteriaceae</taxon>
        <taxon>Eubacterium</taxon>
    </lineage>
</organism>
<dbReference type="RefSeq" id="WP_090247272.1">
    <property type="nucleotide sequence ID" value="NZ_FNOU01000038.1"/>
</dbReference>
<gene>
    <name evidence="2" type="ORF">SAMN04488579_1389</name>
</gene>
<dbReference type="SUPFAM" id="SSF103481">
    <property type="entry name" value="Multidrug resistance efflux transporter EmrE"/>
    <property type="match status" value="1"/>
</dbReference>
<accession>A0A1H3K2V7</accession>
<keyword evidence="3" id="KW-1185">Reference proteome</keyword>
<keyword evidence="1" id="KW-1133">Transmembrane helix</keyword>
<keyword evidence="1" id="KW-0812">Transmembrane</keyword>
<reference evidence="3" key="1">
    <citation type="submission" date="2016-10" db="EMBL/GenBank/DDBJ databases">
        <authorList>
            <person name="Varghese N."/>
            <person name="Submissions S."/>
        </authorList>
    </citation>
    <scope>NUCLEOTIDE SEQUENCE [LARGE SCALE GENOMIC DNA]</scope>
    <source>
        <strain evidence="3">VPI 5359</strain>
    </source>
</reference>
<evidence type="ECO:0000256" key="1">
    <source>
        <dbReference type="SAM" id="Phobius"/>
    </source>
</evidence>
<protein>
    <recommendedName>
        <fullName evidence="4">EamA-like transporter family protein</fullName>
    </recommendedName>
</protein>
<dbReference type="Proteomes" id="UP000199652">
    <property type="component" value="Unassembled WGS sequence"/>
</dbReference>
<feature type="transmembrane region" description="Helical" evidence="1">
    <location>
        <begin position="94"/>
        <end position="111"/>
    </location>
</feature>
<keyword evidence="1" id="KW-0472">Membrane</keyword>
<dbReference type="EMBL" id="FNOU01000038">
    <property type="protein sequence ID" value="SDY46550.1"/>
    <property type="molecule type" value="Genomic_DNA"/>
</dbReference>
<feature type="transmembrane region" description="Helical" evidence="1">
    <location>
        <begin position="68"/>
        <end position="88"/>
    </location>
</feature>